<organism evidence="4 5">
    <name type="scientific">Pseudoalteromonas lipolytica</name>
    <dbReference type="NCBI Taxonomy" id="570156"/>
    <lineage>
        <taxon>Bacteria</taxon>
        <taxon>Pseudomonadati</taxon>
        <taxon>Pseudomonadota</taxon>
        <taxon>Gammaproteobacteria</taxon>
        <taxon>Alteromonadales</taxon>
        <taxon>Pseudoalteromonadaceae</taxon>
        <taxon>Pseudoalteromonas</taxon>
    </lineage>
</organism>
<dbReference type="Gene3D" id="3.50.50.60">
    <property type="entry name" value="FAD/NAD(P)-binding domain"/>
    <property type="match status" value="1"/>
</dbReference>
<dbReference type="PANTHER" id="PTHR13789">
    <property type="entry name" value="MONOOXYGENASE"/>
    <property type="match status" value="1"/>
</dbReference>
<dbReference type="InterPro" id="IPR050493">
    <property type="entry name" value="FAD-dep_Monooxygenase_BioMet"/>
</dbReference>
<feature type="domain" description="FAD-binding" evidence="3">
    <location>
        <begin position="7"/>
        <end position="305"/>
    </location>
</feature>
<dbReference type="GO" id="GO:0071949">
    <property type="term" value="F:FAD binding"/>
    <property type="evidence" value="ECO:0007669"/>
    <property type="project" value="InterPro"/>
</dbReference>
<dbReference type="STRING" id="570156.AOG27_01400"/>
<dbReference type="EMBL" id="LJTC01000001">
    <property type="protein sequence ID" value="KPM85473.1"/>
    <property type="molecule type" value="Genomic_DNA"/>
</dbReference>
<gene>
    <name evidence="4" type="ORF">AOG27_01400</name>
</gene>
<dbReference type="Pfam" id="PF01494">
    <property type="entry name" value="FAD_binding_3"/>
    <property type="match status" value="1"/>
</dbReference>
<evidence type="ECO:0000256" key="2">
    <source>
        <dbReference type="ARBA" id="ARBA00023033"/>
    </source>
</evidence>
<reference evidence="4 5" key="1">
    <citation type="submission" date="2015-09" db="EMBL/GenBank/DDBJ databases">
        <title>Draft Genome Sequence of Pseudoalteromonas lipolytica UCD-48B.</title>
        <authorList>
            <person name="Krusor M."/>
            <person name="Coil D.A."/>
            <person name="Lang J.M."/>
            <person name="Eisen J.A."/>
            <person name="Alexiev A."/>
        </authorList>
    </citation>
    <scope>NUCLEOTIDE SEQUENCE [LARGE SCALE GENOMIC DNA]</scope>
    <source>
        <strain evidence="4 5">UCD-48B</strain>
    </source>
</reference>
<evidence type="ECO:0000313" key="4">
    <source>
        <dbReference type="EMBL" id="KPM85473.1"/>
    </source>
</evidence>
<dbReference type="PATRIC" id="fig|570156.3.peg.282"/>
<keyword evidence="1" id="KW-0560">Oxidoreductase</keyword>
<evidence type="ECO:0000313" key="5">
    <source>
        <dbReference type="Proteomes" id="UP000050378"/>
    </source>
</evidence>
<evidence type="ECO:0000256" key="1">
    <source>
        <dbReference type="ARBA" id="ARBA00023002"/>
    </source>
</evidence>
<sequence>MSSVKHIAIIGAGVAGLALAIFARKQGIKVTLFERNNSFSTIGAGVTLWPNATFVLKQLGLLDDFTQYGGLPVAMRQYDKQGTQRGEFNIQTLNSLCGFPTISILRRDLIKILAERLEKLDATIHFNQTINTQDIAQLKDKFDLVVGCDGRMNSKAREYMYKVPIPTKYHGFINIIGTCEIDLNPFEQTIHDFRDNNERFGIVPVANQCCYWAAAWPSDLDNTRPIKQWFEEMHERFQDWPKTVQQVLNNYNPRSLKRIFVHDIDPLSYWHKENLIIIGDAAHASLPTSGQGASQALEDVWHLAQLFKTGCSLNVILKKLYETRIHKTSSAQNIGRLIAQHIFQQSSHSTTDAPSISADQLSQLYMQGLDLTHTKC</sequence>
<dbReference type="InterPro" id="IPR002938">
    <property type="entry name" value="FAD-bd"/>
</dbReference>
<keyword evidence="2 4" id="KW-0503">Monooxygenase</keyword>
<dbReference type="OrthoDB" id="9782160at2"/>
<dbReference type="RefSeq" id="WP_054551227.1">
    <property type="nucleotide sequence ID" value="NZ_LJTC01000001.1"/>
</dbReference>
<dbReference type="PRINTS" id="PR00420">
    <property type="entry name" value="RNGMNOXGNASE"/>
</dbReference>
<dbReference type="PANTHER" id="PTHR13789:SF309">
    <property type="entry name" value="PUTATIVE (AFU_ORTHOLOGUE AFUA_6G14510)-RELATED"/>
    <property type="match status" value="1"/>
</dbReference>
<name>A0A0P7DZ86_9GAMM</name>
<dbReference type="AlphaFoldDB" id="A0A0P7DZ86"/>
<dbReference type="SUPFAM" id="SSF51905">
    <property type="entry name" value="FAD/NAD(P)-binding domain"/>
    <property type="match status" value="1"/>
</dbReference>
<evidence type="ECO:0000259" key="3">
    <source>
        <dbReference type="Pfam" id="PF01494"/>
    </source>
</evidence>
<dbReference type="GO" id="GO:0004497">
    <property type="term" value="F:monooxygenase activity"/>
    <property type="evidence" value="ECO:0007669"/>
    <property type="project" value="UniProtKB-KW"/>
</dbReference>
<dbReference type="InterPro" id="IPR036188">
    <property type="entry name" value="FAD/NAD-bd_sf"/>
</dbReference>
<proteinExistence type="predicted"/>
<accession>A0A0P7DZ86</accession>
<comment type="caution">
    <text evidence="4">The sequence shown here is derived from an EMBL/GenBank/DDBJ whole genome shotgun (WGS) entry which is preliminary data.</text>
</comment>
<protein>
    <submittedName>
        <fullName evidence="4">Monooxygenase</fullName>
    </submittedName>
</protein>
<dbReference type="Proteomes" id="UP000050378">
    <property type="component" value="Unassembled WGS sequence"/>
</dbReference>